<evidence type="ECO:0000259" key="7">
    <source>
        <dbReference type="PROSITE" id="PS50850"/>
    </source>
</evidence>
<feature type="transmembrane region" description="Helical" evidence="6">
    <location>
        <begin position="132"/>
        <end position="158"/>
    </location>
</feature>
<evidence type="ECO:0000313" key="9">
    <source>
        <dbReference type="Proteomes" id="UP000051378"/>
    </source>
</evidence>
<dbReference type="Gene3D" id="1.20.1720.10">
    <property type="entry name" value="Multidrug resistance protein D"/>
    <property type="match status" value="1"/>
</dbReference>
<dbReference type="PANTHER" id="PTHR42718:SF24">
    <property type="entry name" value="MAJOR FACILITATOR SUPERFAMILY (MFS) PROFILE DOMAIN-CONTAINING PROTEIN"/>
    <property type="match status" value="1"/>
</dbReference>
<dbReference type="GO" id="GO:0005886">
    <property type="term" value="C:plasma membrane"/>
    <property type="evidence" value="ECO:0007669"/>
    <property type="project" value="UniProtKB-SubCell"/>
</dbReference>
<dbReference type="InterPro" id="IPR011701">
    <property type="entry name" value="MFS"/>
</dbReference>
<feature type="transmembrane region" description="Helical" evidence="6">
    <location>
        <begin position="419"/>
        <end position="437"/>
    </location>
</feature>
<keyword evidence="9" id="KW-1185">Reference proteome</keyword>
<keyword evidence="5 6" id="KW-0472">Membrane</keyword>
<accession>A0A0R2DS03</accession>
<sequence length="438" mass="48178">MSDFQKNSMMGLFLTSLLIALITETFLNNALFAVMQTFDVSASVVHWLSSLYILVLGLMIPTSAFIFYNFSTRVIYVAMMGLFAIGSLICLVSPNFYILLLGRVLQAVVAGTLMPLVQNVVLVIYEKSRRPFIFGLVGMIIAIGPAIGPVLSGFVLHYTSFRSLFLIVFILSLVLFSLGLKLIFDISPHEERKLDFQSLAYSTLGFGLLLSSLSLMGEHHQVDMMTLSMLVLGIVILGVFCLRQLTIRNYLMNLRVLKDRTFTLPMLLASICNFSLLGVELVIPLYLQQMNNLDALTTGLILLPGSLLLGVISPFSGRLYQKFGYKKLAIVGFSILILGTLPYLMIESLSLVAITIFYMIRIGGLGLVLIPSLPHAMENLNKDYTVDGNAVFSTIREIAAALGMTILMTLLALSHLLSFTIAIAIAAIGLLIALFFVK</sequence>
<evidence type="ECO:0000256" key="4">
    <source>
        <dbReference type="ARBA" id="ARBA00022989"/>
    </source>
</evidence>
<dbReference type="PATRIC" id="fig|1423744.4.peg.32"/>
<feature type="transmembrane region" description="Helical" evidence="6">
    <location>
        <begin position="262"/>
        <end position="283"/>
    </location>
</feature>
<comment type="subcellular location">
    <subcellularLocation>
        <location evidence="1">Cell membrane</location>
        <topology evidence="1">Multi-pass membrane protein</topology>
    </subcellularLocation>
</comment>
<dbReference type="Proteomes" id="UP000051378">
    <property type="component" value="Unassembled WGS sequence"/>
</dbReference>
<dbReference type="STRING" id="1423744.FC86_GL000029"/>
<feature type="transmembrane region" description="Helical" evidence="6">
    <location>
        <begin position="295"/>
        <end position="316"/>
    </location>
</feature>
<dbReference type="Gene3D" id="1.20.1250.20">
    <property type="entry name" value="MFS general substrate transporter like domains"/>
    <property type="match status" value="1"/>
</dbReference>
<dbReference type="RefSeq" id="WP_056974220.1">
    <property type="nucleotide sequence ID" value="NZ_AYZL01000008.1"/>
</dbReference>
<feature type="transmembrane region" description="Helical" evidence="6">
    <location>
        <begin position="394"/>
        <end position="413"/>
    </location>
</feature>
<keyword evidence="2" id="KW-0813">Transport</keyword>
<dbReference type="Pfam" id="PF07690">
    <property type="entry name" value="MFS_1"/>
    <property type="match status" value="1"/>
</dbReference>
<evidence type="ECO:0000313" key="8">
    <source>
        <dbReference type="EMBL" id="KRN04581.1"/>
    </source>
</evidence>
<feature type="transmembrane region" description="Helical" evidence="6">
    <location>
        <begin position="222"/>
        <end position="242"/>
    </location>
</feature>
<dbReference type="PRINTS" id="PR01036">
    <property type="entry name" value="TCRTETB"/>
</dbReference>
<feature type="transmembrane region" description="Helical" evidence="6">
    <location>
        <begin position="352"/>
        <end position="373"/>
    </location>
</feature>
<feature type="transmembrane region" description="Helical" evidence="6">
    <location>
        <begin position="75"/>
        <end position="98"/>
    </location>
</feature>
<dbReference type="SUPFAM" id="SSF103473">
    <property type="entry name" value="MFS general substrate transporter"/>
    <property type="match status" value="1"/>
</dbReference>
<evidence type="ECO:0000256" key="3">
    <source>
        <dbReference type="ARBA" id="ARBA00022692"/>
    </source>
</evidence>
<comment type="caution">
    <text evidence="8">The sequence shown here is derived from an EMBL/GenBank/DDBJ whole genome shotgun (WGS) entry which is preliminary data.</text>
</comment>
<dbReference type="OrthoDB" id="9816041at2"/>
<feature type="transmembrane region" description="Helical" evidence="6">
    <location>
        <begin position="164"/>
        <end position="184"/>
    </location>
</feature>
<dbReference type="PANTHER" id="PTHR42718">
    <property type="entry name" value="MAJOR FACILITATOR SUPERFAMILY MULTIDRUG TRANSPORTER MFSC"/>
    <property type="match status" value="1"/>
</dbReference>
<name>A0A0R2DS03_9LACO</name>
<dbReference type="InterPro" id="IPR036259">
    <property type="entry name" value="MFS_trans_sf"/>
</dbReference>
<evidence type="ECO:0000256" key="6">
    <source>
        <dbReference type="SAM" id="Phobius"/>
    </source>
</evidence>
<gene>
    <name evidence="8" type="ORF">FC86_GL000029</name>
</gene>
<feature type="transmembrane region" description="Helical" evidence="6">
    <location>
        <begin position="104"/>
        <end position="125"/>
    </location>
</feature>
<feature type="transmembrane region" description="Helical" evidence="6">
    <location>
        <begin position="196"/>
        <end position="216"/>
    </location>
</feature>
<dbReference type="GO" id="GO:0022857">
    <property type="term" value="F:transmembrane transporter activity"/>
    <property type="evidence" value="ECO:0007669"/>
    <property type="project" value="InterPro"/>
</dbReference>
<dbReference type="EMBL" id="AYZL01000008">
    <property type="protein sequence ID" value="KRN04581.1"/>
    <property type="molecule type" value="Genomic_DNA"/>
</dbReference>
<dbReference type="InterPro" id="IPR020846">
    <property type="entry name" value="MFS_dom"/>
</dbReference>
<proteinExistence type="predicted"/>
<feature type="transmembrane region" description="Helical" evidence="6">
    <location>
        <begin position="328"/>
        <end position="346"/>
    </location>
</feature>
<reference evidence="8 9" key="1">
    <citation type="journal article" date="2015" name="Genome Announc.">
        <title>Expanding the biotechnology potential of lactobacilli through comparative genomics of 213 strains and associated genera.</title>
        <authorList>
            <person name="Sun Z."/>
            <person name="Harris H.M."/>
            <person name="McCann A."/>
            <person name="Guo C."/>
            <person name="Argimon S."/>
            <person name="Zhang W."/>
            <person name="Yang X."/>
            <person name="Jeffery I.B."/>
            <person name="Cooney J.C."/>
            <person name="Kagawa T.F."/>
            <person name="Liu W."/>
            <person name="Song Y."/>
            <person name="Salvetti E."/>
            <person name="Wrobel A."/>
            <person name="Rasinkangas P."/>
            <person name="Parkhill J."/>
            <person name="Rea M.C."/>
            <person name="O'Sullivan O."/>
            <person name="Ritari J."/>
            <person name="Douillard F.P."/>
            <person name="Paul Ross R."/>
            <person name="Yang R."/>
            <person name="Briner A.E."/>
            <person name="Felis G.E."/>
            <person name="de Vos W.M."/>
            <person name="Barrangou R."/>
            <person name="Klaenhammer T.R."/>
            <person name="Caufield P.W."/>
            <person name="Cui Y."/>
            <person name="Zhang H."/>
            <person name="O'Toole P.W."/>
        </authorList>
    </citation>
    <scope>NUCLEOTIDE SEQUENCE [LARGE SCALE GENOMIC DNA]</scope>
    <source>
        <strain evidence="8 9">DSM 23037</strain>
    </source>
</reference>
<evidence type="ECO:0000256" key="2">
    <source>
        <dbReference type="ARBA" id="ARBA00022448"/>
    </source>
</evidence>
<feature type="transmembrane region" description="Helical" evidence="6">
    <location>
        <begin position="51"/>
        <end position="68"/>
    </location>
</feature>
<dbReference type="AlphaFoldDB" id="A0A0R2DS03"/>
<protein>
    <submittedName>
        <fullName evidence="8">Drug resistance efflux protein</fullName>
    </submittedName>
</protein>
<dbReference type="PROSITE" id="PS50850">
    <property type="entry name" value="MFS"/>
    <property type="match status" value="1"/>
</dbReference>
<feature type="domain" description="Major facilitator superfamily (MFS) profile" evidence="7">
    <location>
        <begin position="4"/>
        <end position="438"/>
    </location>
</feature>
<organism evidence="8 9">
    <name type="scientific">Holzapfeliella floricola DSM 23037 = JCM 16512</name>
    <dbReference type="NCBI Taxonomy" id="1423744"/>
    <lineage>
        <taxon>Bacteria</taxon>
        <taxon>Bacillati</taxon>
        <taxon>Bacillota</taxon>
        <taxon>Bacilli</taxon>
        <taxon>Lactobacillales</taxon>
        <taxon>Lactobacillaceae</taxon>
        <taxon>Holzapfeliella</taxon>
    </lineage>
</organism>
<keyword evidence="3 6" id="KW-0812">Transmembrane</keyword>
<evidence type="ECO:0000256" key="1">
    <source>
        <dbReference type="ARBA" id="ARBA00004651"/>
    </source>
</evidence>
<evidence type="ECO:0000256" key="5">
    <source>
        <dbReference type="ARBA" id="ARBA00023136"/>
    </source>
</evidence>
<keyword evidence="4 6" id="KW-1133">Transmembrane helix</keyword>